<dbReference type="AlphaFoldDB" id="A0A146AJY2"/>
<evidence type="ECO:0000313" key="3">
    <source>
        <dbReference type="EMBL" id="CZZ89071.1"/>
    </source>
</evidence>
<dbReference type="OrthoDB" id="1100567at2"/>
<protein>
    <submittedName>
        <fullName evidence="3">Regulator of iron dicitrate transport</fullName>
    </submittedName>
</protein>
<gene>
    <name evidence="3" type="primary">fecR_1</name>
    <name evidence="3" type="ORF">SAMEA1982600_00061</name>
</gene>
<dbReference type="PANTHER" id="PTHR30273">
    <property type="entry name" value="PERIPLASMIC SIGNAL SENSOR AND SIGMA FACTOR ACTIVATOR FECR-RELATED"/>
    <property type="match status" value="1"/>
</dbReference>
<dbReference type="Pfam" id="PF16220">
    <property type="entry name" value="DUF4880"/>
    <property type="match status" value="1"/>
</dbReference>
<dbReference type="PANTHER" id="PTHR30273:SF2">
    <property type="entry name" value="PROTEIN FECR"/>
    <property type="match status" value="1"/>
</dbReference>
<name>A0A146AJY2_9BORD</name>
<proteinExistence type="predicted"/>
<sequence length="330" mass="36163">MSDIAAAPLPSSVVDQAIAWAVKLNFSQADTCTREAFERWRQAAPEHERAWSRMQALNADFASVPQGLALDALMAMDHSRAHAARRQQRRAVLKGLAVAGGLLGSGWVVREQTPWQRLVADVSTSVGQRDPLTLADGTRLVLNTDSAVSLSLDGSQRIVTLHRGEISIQTGADAAFAVKRPFFVRTSFGSIEALGTRFVVRLENRGARVSVQEDAVELRPADSAVQSIARAGEQWVLDRQKVRQVIAPAMDSGAWVEGAIAGKNMRLADVLAEMSRYRHGRITCAPEVADLRVSGTYHLNDIDQALQFLAQTTPIRVRYWTRFWVSVGPA</sequence>
<dbReference type="GO" id="GO:0016989">
    <property type="term" value="F:sigma factor antagonist activity"/>
    <property type="evidence" value="ECO:0007669"/>
    <property type="project" value="TreeGrafter"/>
</dbReference>
<feature type="domain" description="FecR N-terminal" evidence="2">
    <location>
        <begin position="15"/>
        <end position="57"/>
    </location>
</feature>
<dbReference type="EMBL" id="FKBS01000002">
    <property type="protein sequence ID" value="CZZ89071.1"/>
    <property type="molecule type" value="Genomic_DNA"/>
</dbReference>
<dbReference type="Gene3D" id="3.55.50.30">
    <property type="match status" value="1"/>
</dbReference>
<dbReference type="RefSeq" id="WP_066406348.1">
    <property type="nucleotide sequence ID" value="NZ_FKBS01000002.1"/>
</dbReference>
<dbReference type="Pfam" id="PF04773">
    <property type="entry name" value="FecR"/>
    <property type="match status" value="1"/>
</dbReference>
<organism evidence="3 4">
    <name type="scientific">Bordetella ansorpii</name>
    <dbReference type="NCBI Taxonomy" id="288768"/>
    <lineage>
        <taxon>Bacteria</taxon>
        <taxon>Pseudomonadati</taxon>
        <taxon>Pseudomonadota</taxon>
        <taxon>Betaproteobacteria</taxon>
        <taxon>Burkholderiales</taxon>
        <taxon>Alcaligenaceae</taxon>
        <taxon>Bordetella</taxon>
    </lineage>
</organism>
<accession>A0A146AJY2</accession>
<evidence type="ECO:0000259" key="1">
    <source>
        <dbReference type="Pfam" id="PF04773"/>
    </source>
</evidence>
<dbReference type="Proteomes" id="UP000077037">
    <property type="component" value="Unassembled WGS sequence"/>
</dbReference>
<evidence type="ECO:0000313" key="4">
    <source>
        <dbReference type="Proteomes" id="UP000077037"/>
    </source>
</evidence>
<dbReference type="InterPro" id="IPR032623">
    <property type="entry name" value="FecR_N"/>
</dbReference>
<reference evidence="3 4" key="1">
    <citation type="submission" date="2016-03" db="EMBL/GenBank/DDBJ databases">
        <authorList>
            <consortium name="Pathogen Informatics"/>
        </authorList>
    </citation>
    <scope>NUCLEOTIDE SEQUENCE [LARGE SCALE GENOMIC DNA]</scope>
    <source>
        <strain evidence="3 4">NCTC13364</strain>
    </source>
</reference>
<dbReference type="InterPro" id="IPR012373">
    <property type="entry name" value="Ferrdict_sens_TM"/>
</dbReference>
<feature type="domain" description="FecR protein" evidence="1">
    <location>
        <begin position="121"/>
        <end position="217"/>
    </location>
</feature>
<evidence type="ECO:0000259" key="2">
    <source>
        <dbReference type="Pfam" id="PF16220"/>
    </source>
</evidence>
<dbReference type="InterPro" id="IPR006860">
    <property type="entry name" value="FecR"/>
</dbReference>
<dbReference type="PIRSF" id="PIRSF018266">
    <property type="entry name" value="FecR"/>
    <property type="match status" value="1"/>
</dbReference>
<dbReference type="Gene3D" id="2.60.120.1440">
    <property type="match status" value="1"/>
</dbReference>